<proteinExistence type="predicted"/>
<evidence type="ECO:0000313" key="2">
    <source>
        <dbReference type="Proteomes" id="UP000294919"/>
    </source>
</evidence>
<protein>
    <submittedName>
        <fullName evidence="1">Uncharacterized protein</fullName>
    </submittedName>
</protein>
<accession>A0A4R2LAJ9</accession>
<name>A0A4R2LAJ9_9FIRM</name>
<dbReference type="EMBL" id="SLWV01000001">
    <property type="protein sequence ID" value="TCO79798.1"/>
    <property type="molecule type" value="Genomic_DNA"/>
</dbReference>
<keyword evidence="2" id="KW-1185">Reference proteome</keyword>
<dbReference type="Proteomes" id="UP000294919">
    <property type="component" value="Unassembled WGS sequence"/>
</dbReference>
<dbReference type="OrthoDB" id="1738242at2"/>
<reference evidence="1 2" key="1">
    <citation type="submission" date="2019-03" db="EMBL/GenBank/DDBJ databases">
        <title>Genomic Encyclopedia of Type Strains, Phase IV (KMG-IV): sequencing the most valuable type-strain genomes for metagenomic binning, comparative biology and taxonomic classification.</title>
        <authorList>
            <person name="Goeker M."/>
        </authorList>
    </citation>
    <scope>NUCLEOTIDE SEQUENCE [LARGE SCALE GENOMIC DNA]</scope>
    <source>
        <strain evidence="1 2">DSM 102940</strain>
    </source>
</reference>
<gene>
    <name evidence="1" type="ORF">EV214_10128</name>
</gene>
<dbReference type="AlphaFoldDB" id="A0A4R2LAJ9"/>
<sequence length="212" mass="25114">MIQIDDSGSGSLVGGTCIGAMRKETKEYVYDIIPLEFYHCDTFGKKLYLDQVVHIADSLLKKLNVSKNEKIEICRGYMFDALRIYLKENQYNFLSTAIEEPLQSKVEKTFEEYAISLGLPRDFLNYTKYPFHFHRLLRWIYADYANRFSLCKTGWKSWKKYGNLDLHVETTYLKHSKYRCLKCWNKIENNSDVKVIKYHSNKPNIIYLHIDC</sequence>
<comment type="caution">
    <text evidence="1">The sequence shown here is derived from an EMBL/GenBank/DDBJ whole genome shotgun (WGS) entry which is preliminary data.</text>
</comment>
<organism evidence="1 2">
    <name type="scientific">Marinisporobacter balticus</name>
    <dbReference type="NCBI Taxonomy" id="2018667"/>
    <lineage>
        <taxon>Bacteria</taxon>
        <taxon>Bacillati</taxon>
        <taxon>Bacillota</taxon>
        <taxon>Clostridia</taxon>
        <taxon>Peptostreptococcales</taxon>
        <taxon>Thermotaleaceae</taxon>
        <taxon>Marinisporobacter</taxon>
    </lineage>
</organism>
<dbReference type="RefSeq" id="WP_132241475.1">
    <property type="nucleotide sequence ID" value="NZ_SLWV01000001.1"/>
</dbReference>
<evidence type="ECO:0000313" key="1">
    <source>
        <dbReference type="EMBL" id="TCO79798.1"/>
    </source>
</evidence>